<dbReference type="CDD" id="cd04187">
    <property type="entry name" value="DPM1_like_bac"/>
    <property type="match status" value="1"/>
</dbReference>
<dbReference type="PANTHER" id="PTHR48090:SF3">
    <property type="entry name" value="UNDECAPRENYL-PHOSPHATE 4-DEOXY-4-FORMAMIDO-L-ARABINOSE TRANSFERASE"/>
    <property type="match status" value="1"/>
</dbReference>
<evidence type="ECO:0000313" key="10">
    <source>
        <dbReference type="EMBL" id="QTL98947.1"/>
    </source>
</evidence>
<accession>A0A8A7KJD9</accession>
<evidence type="ECO:0000313" key="11">
    <source>
        <dbReference type="Proteomes" id="UP000665020"/>
    </source>
</evidence>
<feature type="transmembrane region" description="Helical" evidence="8">
    <location>
        <begin position="206"/>
        <end position="225"/>
    </location>
</feature>
<dbReference type="EMBL" id="CP046640">
    <property type="protein sequence ID" value="QTL98947.1"/>
    <property type="molecule type" value="Genomic_DNA"/>
</dbReference>
<evidence type="ECO:0000256" key="6">
    <source>
        <dbReference type="ARBA" id="ARBA00022989"/>
    </source>
</evidence>
<feature type="transmembrane region" description="Helical" evidence="8">
    <location>
        <begin position="168"/>
        <end position="186"/>
    </location>
</feature>
<feature type="domain" description="Glycosyltransferase 2-like" evidence="9">
    <location>
        <begin position="6"/>
        <end position="168"/>
    </location>
</feature>
<gene>
    <name evidence="10" type="ORF">GM661_13740</name>
</gene>
<dbReference type="Pfam" id="PF00535">
    <property type="entry name" value="Glycos_transf_2"/>
    <property type="match status" value="1"/>
</dbReference>
<dbReference type="InterPro" id="IPR029044">
    <property type="entry name" value="Nucleotide-diphossugar_trans"/>
</dbReference>
<dbReference type="SUPFAM" id="SSF53448">
    <property type="entry name" value="Nucleotide-diphospho-sugar transferases"/>
    <property type="match status" value="1"/>
</dbReference>
<organism evidence="10 11">
    <name type="scientific">Iocasia fonsfrigidae</name>
    <dbReference type="NCBI Taxonomy" id="2682810"/>
    <lineage>
        <taxon>Bacteria</taxon>
        <taxon>Bacillati</taxon>
        <taxon>Bacillota</taxon>
        <taxon>Clostridia</taxon>
        <taxon>Halanaerobiales</taxon>
        <taxon>Halanaerobiaceae</taxon>
        <taxon>Iocasia</taxon>
    </lineage>
</organism>
<keyword evidence="2" id="KW-0328">Glycosyltransferase</keyword>
<keyword evidence="1" id="KW-1003">Cell membrane</keyword>
<keyword evidence="4 8" id="KW-0812">Transmembrane</keyword>
<evidence type="ECO:0000256" key="5">
    <source>
        <dbReference type="ARBA" id="ARBA00022985"/>
    </source>
</evidence>
<dbReference type="AlphaFoldDB" id="A0A8A7KJD9"/>
<keyword evidence="6 8" id="KW-1133">Transmembrane helix</keyword>
<dbReference type="RefSeq" id="WP_230867350.1">
    <property type="nucleotide sequence ID" value="NZ_CP046640.1"/>
</dbReference>
<evidence type="ECO:0000256" key="2">
    <source>
        <dbReference type="ARBA" id="ARBA00022676"/>
    </source>
</evidence>
<evidence type="ECO:0000256" key="1">
    <source>
        <dbReference type="ARBA" id="ARBA00022475"/>
    </source>
</evidence>
<dbReference type="GO" id="GO:0009103">
    <property type="term" value="P:lipopolysaccharide biosynthetic process"/>
    <property type="evidence" value="ECO:0007669"/>
    <property type="project" value="UniProtKB-KW"/>
</dbReference>
<protein>
    <submittedName>
        <fullName evidence="10">Glycosyltransferase</fullName>
    </submittedName>
</protein>
<dbReference type="InterPro" id="IPR050256">
    <property type="entry name" value="Glycosyltransferase_2"/>
</dbReference>
<dbReference type="Proteomes" id="UP000665020">
    <property type="component" value="Chromosome"/>
</dbReference>
<keyword evidence="11" id="KW-1185">Reference proteome</keyword>
<keyword evidence="7 8" id="KW-0472">Membrane</keyword>
<keyword evidence="3" id="KW-0808">Transferase</keyword>
<dbReference type="GO" id="GO:0005886">
    <property type="term" value="C:plasma membrane"/>
    <property type="evidence" value="ECO:0007669"/>
    <property type="project" value="TreeGrafter"/>
</dbReference>
<keyword evidence="5" id="KW-0448">Lipopolysaccharide biosynthesis</keyword>
<evidence type="ECO:0000256" key="8">
    <source>
        <dbReference type="SAM" id="Phobius"/>
    </source>
</evidence>
<dbReference type="GO" id="GO:0099621">
    <property type="term" value="F:undecaprenyl-phosphate 4-deoxy-4-formamido-L-arabinose transferase activity"/>
    <property type="evidence" value="ECO:0007669"/>
    <property type="project" value="TreeGrafter"/>
</dbReference>
<name>A0A8A7KJD9_9FIRM</name>
<dbReference type="KEGG" id="ifn:GM661_13740"/>
<evidence type="ECO:0000256" key="7">
    <source>
        <dbReference type="ARBA" id="ARBA00023136"/>
    </source>
</evidence>
<evidence type="ECO:0000256" key="4">
    <source>
        <dbReference type="ARBA" id="ARBA00022692"/>
    </source>
</evidence>
<dbReference type="PANTHER" id="PTHR48090">
    <property type="entry name" value="UNDECAPRENYL-PHOSPHATE 4-DEOXY-4-FORMAMIDO-L-ARABINOSE TRANSFERASE-RELATED"/>
    <property type="match status" value="1"/>
</dbReference>
<reference evidence="10" key="1">
    <citation type="submission" date="2019-12" db="EMBL/GenBank/DDBJ databases">
        <authorList>
            <person name="zhang j."/>
            <person name="sun C.M."/>
        </authorList>
    </citation>
    <scope>NUCLEOTIDE SEQUENCE</scope>
    <source>
        <strain evidence="10">NS-1</strain>
    </source>
</reference>
<sequence>MGDSISVVIPVYNAAVSLGELSHRLSTTLSKITDDFEIVMVDDCSRDKSYQQILELHKKDHRIKGIKLAENFGQQNALFCGFNYVKGDYVVTLDDDLQHSPEDIVKLYELIKQGYEVVYGISEDRKYSLYRNIGSKMTNFLFNLITSKRSNIRVSSFRIIKRGLIDKIIGHKTAFVYISAIILQYTDKIANIRVSHHNRRYGKSNYNFIKLLGLFLRLYIYYGSFSMLKLFRSKKPPYIIAEKIGFN</sequence>
<evidence type="ECO:0000259" key="9">
    <source>
        <dbReference type="Pfam" id="PF00535"/>
    </source>
</evidence>
<evidence type="ECO:0000256" key="3">
    <source>
        <dbReference type="ARBA" id="ARBA00022679"/>
    </source>
</evidence>
<dbReference type="InterPro" id="IPR001173">
    <property type="entry name" value="Glyco_trans_2-like"/>
</dbReference>
<proteinExistence type="predicted"/>
<dbReference type="Gene3D" id="3.90.550.10">
    <property type="entry name" value="Spore Coat Polysaccharide Biosynthesis Protein SpsA, Chain A"/>
    <property type="match status" value="1"/>
</dbReference>